<comment type="caution">
    <text evidence="2">The sequence shown here is derived from an EMBL/GenBank/DDBJ whole genome shotgun (WGS) entry which is preliminary data.</text>
</comment>
<dbReference type="InterPro" id="IPR053151">
    <property type="entry name" value="RNase_H-like"/>
</dbReference>
<organism evidence="2 3">
    <name type="scientific">Dillenia turbinata</name>
    <dbReference type="NCBI Taxonomy" id="194707"/>
    <lineage>
        <taxon>Eukaryota</taxon>
        <taxon>Viridiplantae</taxon>
        <taxon>Streptophyta</taxon>
        <taxon>Embryophyta</taxon>
        <taxon>Tracheophyta</taxon>
        <taxon>Spermatophyta</taxon>
        <taxon>Magnoliopsida</taxon>
        <taxon>eudicotyledons</taxon>
        <taxon>Gunneridae</taxon>
        <taxon>Pentapetalae</taxon>
        <taxon>Dilleniales</taxon>
        <taxon>Dilleniaceae</taxon>
        <taxon>Dillenia</taxon>
    </lineage>
</organism>
<dbReference type="GO" id="GO:0004523">
    <property type="term" value="F:RNA-DNA hybrid ribonuclease activity"/>
    <property type="evidence" value="ECO:0007669"/>
    <property type="project" value="InterPro"/>
</dbReference>
<dbReference type="AlphaFoldDB" id="A0AAN8VT40"/>
<proteinExistence type="predicted"/>
<accession>A0AAN8VT40</accession>
<gene>
    <name evidence="2" type="ORF">RJ641_036372</name>
</gene>
<dbReference type="Gene3D" id="3.30.420.10">
    <property type="entry name" value="Ribonuclease H-like superfamily/Ribonuclease H"/>
    <property type="match status" value="1"/>
</dbReference>
<evidence type="ECO:0000313" key="2">
    <source>
        <dbReference type="EMBL" id="KAK6933478.1"/>
    </source>
</evidence>
<dbReference type="SUPFAM" id="SSF53098">
    <property type="entry name" value="Ribonuclease H-like"/>
    <property type="match status" value="1"/>
</dbReference>
<protein>
    <submittedName>
        <fullName evidence="2">Ribonuclease H domain</fullName>
    </submittedName>
</protein>
<dbReference type="CDD" id="cd06222">
    <property type="entry name" value="RNase_H_like"/>
    <property type="match status" value="1"/>
</dbReference>
<dbReference type="InterPro" id="IPR036397">
    <property type="entry name" value="RNaseH_sf"/>
</dbReference>
<dbReference type="InterPro" id="IPR002156">
    <property type="entry name" value="RNaseH_domain"/>
</dbReference>
<dbReference type="Proteomes" id="UP001370490">
    <property type="component" value="Unassembled WGS sequence"/>
</dbReference>
<sequence length="221" mass="24403">MRRYAFTPTTPLSLKILTLELINCPNYTTNIGYKAQLSNKFDNSSAYSLALGVSKTSTDLEKNRDGSSLGHPQMTGAGGLLGDHNECWVAGFLSEVSSYLQRLNYGLLREGLSLENQKGIKSLIIRTDSMIAPKLIEENINNHASSSFIDDCRLLIGGLENHQGKHVYYKANFCAYLARMGANSTSNLFAFESYYPSRVALLYCYDLLGSTLFSPIEGAKL</sequence>
<dbReference type="PANTHER" id="PTHR47723">
    <property type="entry name" value="OS05G0353850 PROTEIN"/>
    <property type="match status" value="1"/>
</dbReference>
<dbReference type="GO" id="GO:0003676">
    <property type="term" value="F:nucleic acid binding"/>
    <property type="evidence" value="ECO:0007669"/>
    <property type="project" value="InterPro"/>
</dbReference>
<evidence type="ECO:0000259" key="1">
    <source>
        <dbReference type="Pfam" id="PF13456"/>
    </source>
</evidence>
<dbReference type="InterPro" id="IPR012337">
    <property type="entry name" value="RNaseH-like_sf"/>
</dbReference>
<keyword evidence="3" id="KW-1185">Reference proteome</keyword>
<reference evidence="2 3" key="1">
    <citation type="submission" date="2023-12" db="EMBL/GenBank/DDBJ databases">
        <title>A high-quality genome assembly for Dillenia turbinata (Dilleniales).</title>
        <authorList>
            <person name="Chanderbali A."/>
        </authorList>
    </citation>
    <scope>NUCLEOTIDE SEQUENCE [LARGE SCALE GENOMIC DNA]</scope>
    <source>
        <strain evidence="2">LSX21</strain>
        <tissue evidence="2">Leaf</tissue>
    </source>
</reference>
<name>A0AAN8VT40_9MAGN</name>
<feature type="domain" description="RNase H type-1" evidence="1">
    <location>
        <begin position="63"/>
        <end position="176"/>
    </location>
</feature>
<evidence type="ECO:0000313" key="3">
    <source>
        <dbReference type="Proteomes" id="UP001370490"/>
    </source>
</evidence>
<dbReference type="PANTHER" id="PTHR47723:SF19">
    <property type="entry name" value="POLYNUCLEOTIDYL TRANSFERASE, RIBONUCLEASE H-LIKE SUPERFAMILY PROTEIN"/>
    <property type="match status" value="1"/>
</dbReference>
<dbReference type="EMBL" id="JBAMMX010000009">
    <property type="protein sequence ID" value="KAK6933478.1"/>
    <property type="molecule type" value="Genomic_DNA"/>
</dbReference>
<dbReference type="InterPro" id="IPR044730">
    <property type="entry name" value="RNase_H-like_dom_plant"/>
</dbReference>
<dbReference type="Pfam" id="PF13456">
    <property type="entry name" value="RVT_3"/>
    <property type="match status" value="1"/>
</dbReference>